<keyword evidence="10" id="KW-1185">Reference proteome</keyword>
<comment type="subunit">
    <text evidence="6">Component of the mitochondrial ribosome large subunit (39S) which comprises a 16S rRNA and about 50 distinct proteins.</text>
</comment>
<evidence type="ECO:0000313" key="10">
    <source>
        <dbReference type="Proteomes" id="UP000708208"/>
    </source>
</evidence>
<sequence length="151" mass="17661">MSSRLYPLYQKGNPQLRVFLPNFFMKLLRPTSNQPPNQVKFIVSNGMSKYDVENYLDKIYDVKVAHVSCHLQQGHTKASTKGYIIKDDDFKVAYVTLPKGATFAFPDIYPEQKEEEETSEREKTIKQIEHSFEELKKRNKNRPDVPGWFTI</sequence>
<dbReference type="GO" id="GO:0032543">
    <property type="term" value="P:mitochondrial translation"/>
    <property type="evidence" value="ECO:0007669"/>
    <property type="project" value="TreeGrafter"/>
</dbReference>
<evidence type="ECO:0000256" key="7">
    <source>
        <dbReference type="ARBA" id="ARBA00039977"/>
    </source>
</evidence>
<comment type="caution">
    <text evidence="9">The sequence shown here is derived from an EMBL/GenBank/DDBJ whole genome shotgun (WGS) entry which is preliminary data.</text>
</comment>
<protein>
    <recommendedName>
        <fullName evidence="7">Large ribosomal subunit protein uL23m</fullName>
    </recommendedName>
    <alternativeName>
        <fullName evidence="8">39S ribosomal protein L23, mitochondrial</fullName>
    </alternativeName>
</protein>
<dbReference type="PANTHER" id="PTHR12059">
    <property type="entry name" value="RIBOSOMAL PROTEIN L23-RELATED"/>
    <property type="match status" value="1"/>
</dbReference>
<evidence type="ECO:0000256" key="1">
    <source>
        <dbReference type="ARBA" id="ARBA00004173"/>
    </source>
</evidence>
<dbReference type="GO" id="GO:0003735">
    <property type="term" value="F:structural constituent of ribosome"/>
    <property type="evidence" value="ECO:0007669"/>
    <property type="project" value="InterPro"/>
</dbReference>
<evidence type="ECO:0000256" key="4">
    <source>
        <dbReference type="ARBA" id="ARBA00023128"/>
    </source>
</evidence>
<gene>
    <name evidence="9" type="ORF">AFUS01_LOCUS28860</name>
</gene>
<evidence type="ECO:0000313" key="9">
    <source>
        <dbReference type="EMBL" id="CAG7818351.1"/>
    </source>
</evidence>
<name>A0A8J2P846_9HEXA</name>
<dbReference type="GO" id="GO:0005762">
    <property type="term" value="C:mitochondrial large ribosomal subunit"/>
    <property type="evidence" value="ECO:0007669"/>
    <property type="project" value="TreeGrafter"/>
</dbReference>
<dbReference type="Proteomes" id="UP000708208">
    <property type="component" value="Unassembled WGS sequence"/>
</dbReference>
<organism evidence="9 10">
    <name type="scientific">Allacma fusca</name>
    <dbReference type="NCBI Taxonomy" id="39272"/>
    <lineage>
        <taxon>Eukaryota</taxon>
        <taxon>Metazoa</taxon>
        <taxon>Ecdysozoa</taxon>
        <taxon>Arthropoda</taxon>
        <taxon>Hexapoda</taxon>
        <taxon>Collembola</taxon>
        <taxon>Symphypleona</taxon>
        <taxon>Sminthuridae</taxon>
        <taxon>Allacma</taxon>
    </lineage>
</organism>
<evidence type="ECO:0000256" key="2">
    <source>
        <dbReference type="ARBA" id="ARBA00006700"/>
    </source>
</evidence>
<dbReference type="EMBL" id="CAJVCH010418518">
    <property type="protein sequence ID" value="CAG7818351.1"/>
    <property type="molecule type" value="Genomic_DNA"/>
</dbReference>
<evidence type="ECO:0000256" key="5">
    <source>
        <dbReference type="ARBA" id="ARBA00023274"/>
    </source>
</evidence>
<comment type="similarity">
    <text evidence="2">Belongs to the universal ribosomal protein uL23 family.</text>
</comment>
<accession>A0A8J2P846</accession>
<keyword evidence="3" id="KW-0689">Ribosomal protein</keyword>
<evidence type="ECO:0000256" key="8">
    <source>
        <dbReference type="ARBA" id="ARBA00041375"/>
    </source>
</evidence>
<evidence type="ECO:0000256" key="6">
    <source>
        <dbReference type="ARBA" id="ARBA00038782"/>
    </source>
</evidence>
<dbReference type="FunFam" id="3.30.70.330:FF:000284">
    <property type="entry name" value="39S ribosomal protein L23, mitochondrial"/>
    <property type="match status" value="1"/>
</dbReference>
<dbReference type="OrthoDB" id="275582at2759"/>
<keyword evidence="5" id="KW-0687">Ribonucleoprotein</keyword>
<comment type="subcellular location">
    <subcellularLocation>
        <location evidence="1">Mitochondrion</location>
    </subcellularLocation>
</comment>
<dbReference type="PANTHER" id="PTHR12059:SF5">
    <property type="entry name" value="LARGE RIBOSOMAL SUBUNIT PROTEIN UL23M"/>
    <property type="match status" value="1"/>
</dbReference>
<proteinExistence type="inferred from homology"/>
<reference evidence="9" key="1">
    <citation type="submission" date="2021-06" db="EMBL/GenBank/DDBJ databases">
        <authorList>
            <person name="Hodson N. C."/>
            <person name="Mongue J. A."/>
            <person name="Jaron S. K."/>
        </authorList>
    </citation>
    <scope>NUCLEOTIDE SEQUENCE</scope>
</reference>
<dbReference type="AlphaFoldDB" id="A0A8J2P846"/>
<dbReference type="Pfam" id="PF00276">
    <property type="entry name" value="Ribosomal_L23"/>
    <property type="match status" value="1"/>
</dbReference>
<dbReference type="InterPro" id="IPR013025">
    <property type="entry name" value="Ribosomal_uL23-like"/>
</dbReference>
<evidence type="ECO:0000256" key="3">
    <source>
        <dbReference type="ARBA" id="ARBA00022980"/>
    </source>
</evidence>
<keyword evidence="4" id="KW-0496">Mitochondrion</keyword>